<dbReference type="AlphaFoldDB" id="E1IHD7"/>
<feature type="transmembrane region" description="Helical" evidence="1">
    <location>
        <begin position="430"/>
        <end position="450"/>
    </location>
</feature>
<keyword evidence="1" id="KW-1133">Transmembrane helix</keyword>
<proteinExistence type="predicted"/>
<dbReference type="EMBL" id="ADVR01000114">
    <property type="protein sequence ID" value="EFO79390.1"/>
    <property type="molecule type" value="Genomic_DNA"/>
</dbReference>
<evidence type="ECO:0000313" key="2">
    <source>
        <dbReference type="EMBL" id="EFO79390.1"/>
    </source>
</evidence>
<feature type="transmembrane region" description="Helical" evidence="1">
    <location>
        <begin position="78"/>
        <end position="97"/>
    </location>
</feature>
<comment type="caution">
    <text evidence="2">The sequence shown here is derived from an EMBL/GenBank/DDBJ whole genome shotgun (WGS) entry which is preliminary data.</text>
</comment>
<evidence type="ECO:0008006" key="4">
    <source>
        <dbReference type="Google" id="ProtNLM"/>
    </source>
</evidence>
<evidence type="ECO:0000256" key="1">
    <source>
        <dbReference type="SAM" id="Phobius"/>
    </source>
</evidence>
<feature type="transmembrane region" description="Helical" evidence="1">
    <location>
        <begin position="307"/>
        <end position="331"/>
    </location>
</feature>
<feature type="transmembrane region" description="Helical" evidence="1">
    <location>
        <begin position="28"/>
        <end position="46"/>
    </location>
</feature>
<dbReference type="OrthoDB" id="142137at2"/>
<keyword evidence="1" id="KW-0812">Transmembrane</keyword>
<dbReference type="STRING" id="765420.OSCT_2738"/>
<dbReference type="Proteomes" id="UP000054010">
    <property type="component" value="Unassembled WGS sequence"/>
</dbReference>
<evidence type="ECO:0000313" key="3">
    <source>
        <dbReference type="Proteomes" id="UP000054010"/>
    </source>
</evidence>
<feature type="transmembrane region" description="Helical" evidence="1">
    <location>
        <begin position="385"/>
        <end position="409"/>
    </location>
</feature>
<feature type="transmembrane region" description="Helical" evidence="1">
    <location>
        <begin position="470"/>
        <end position="489"/>
    </location>
</feature>
<sequence length="573" mass="59483">MLVIVVILLLIVAAACIGLSRFVPTRQLGLGAAALFGLSGLLIAALPNALPDLVFPTFQVGAASFEVAGQVAAGQITLVVTLLWGAGLTLAALAMAIAPKVRDFGGIFGWASLATAATLLVQAAPPFSMFTPLAWAVVVMASYAALRSTGTVLEPNGLPRGLALGLLASGLLLGALLGARAALAHGELPAPGLALAILLAVLAITGTAPLGMARDEAVTAPAPLGALIYGLLLPMLGLGYLLRLVDALPNLPTSWALTMVGVGALGSMASAAAAYSERRLHPLLGWVSSAQASLVVVAAGLGGPLAALAGAALLFNLMLATIAAAAAVVDLERNTGSDTFAEAEPGPRLKLSGTLWIGASLAAVGLPPLWGFWGRSWLFEALLDQAAWAIPLLVVGHALLGLALLLPLARFWPAPDPRSRPPMSGLFDPLSGMLALLPLLIFGLAPQLAWQLWLHLLPASAASLPIIPSMQVATLVIGVVIAALVWLFMRLPVVRQVGRDPEEEPVQLAADGLAHSLRPFAWFARTDALFGWLWERMLTASRLLQIVMSVFEQRYYLLGVMVALLTVMLLMAQ</sequence>
<organism evidence="2 3">
    <name type="scientific">Oscillochloris trichoides DG-6</name>
    <dbReference type="NCBI Taxonomy" id="765420"/>
    <lineage>
        <taxon>Bacteria</taxon>
        <taxon>Bacillati</taxon>
        <taxon>Chloroflexota</taxon>
        <taxon>Chloroflexia</taxon>
        <taxon>Chloroflexales</taxon>
        <taxon>Chloroflexineae</taxon>
        <taxon>Oscillochloridaceae</taxon>
        <taxon>Oscillochloris</taxon>
    </lineage>
</organism>
<feature type="transmembrane region" description="Helical" evidence="1">
    <location>
        <begin position="127"/>
        <end position="146"/>
    </location>
</feature>
<protein>
    <recommendedName>
        <fullName evidence="4">NADH:quinone oxidoreductase/Mrp antiporter membrane subunit domain-containing protein</fullName>
    </recommendedName>
</protein>
<feature type="transmembrane region" description="Helical" evidence="1">
    <location>
        <begin position="555"/>
        <end position="572"/>
    </location>
</feature>
<feature type="transmembrane region" description="Helical" evidence="1">
    <location>
        <begin position="158"/>
        <end position="179"/>
    </location>
</feature>
<keyword evidence="1" id="KW-0472">Membrane</keyword>
<name>E1IHD7_9CHLR</name>
<feature type="transmembrane region" description="Helical" evidence="1">
    <location>
        <begin position="191"/>
        <end position="212"/>
    </location>
</feature>
<feature type="transmembrane region" description="Helical" evidence="1">
    <location>
        <begin position="224"/>
        <end position="242"/>
    </location>
</feature>
<dbReference type="eggNOG" id="COG0651">
    <property type="taxonomic scope" value="Bacteria"/>
</dbReference>
<reference evidence="2 3" key="1">
    <citation type="journal article" date="2011" name="J. Bacteriol.">
        <title>Draft genome sequence of the anoxygenic filamentous phototrophic bacterium Oscillochloris trichoides subsp. DG-6.</title>
        <authorList>
            <person name="Kuznetsov B.B."/>
            <person name="Ivanovsky R.N."/>
            <person name="Keppen O.I."/>
            <person name="Sukhacheva M.V."/>
            <person name="Bumazhkin B.K."/>
            <person name="Patutina E.O."/>
            <person name="Beletsky A.V."/>
            <person name="Mardanov A.V."/>
            <person name="Baslerov R.V."/>
            <person name="Panteleeva A.N."/>
            <person name="Kolganova T.V."/>
            <person name="Ravin N.V."/>
            <person name="Skryabin K.G."/>
        </authorList>
    </citation>
    <scope>NUCLEOTIDE SEQUENCE [LARGE SCALE GENOMIC DNA]</scope>
    <source>
        <strain evidence="2 3">DG-6</strain>
    </source>
</reference>
<feature type="transmembrane region" description="Helical" evidence="1">
    <location>
        <begin position="351"/>
        <end position="373"/>
    </location>
</feature>
<accession>E1IHD7</accession>
<gene>
    <name evidence="2" type="ORF">OSCT_2738</name>
</gene>
<keyword evidence="3" id="KW-1185">Reference proteome</keyword>
<feature type="transmembrane region" description="Helical" evidence="1">
    <location>
        <begin position="283"/>
        <end position="301"/>
    </location>
</feature>
<dbReference type="HOGENOM" id="CLU_482096_0_0_0"/>
<feature type="transmembrane region" description="Helical" evidence="1">
    <location>
        <begin position="104"/>
        <end position="121"/>
    </location>
</feature>
<feature type="transmembrane region" description="Helical" evidence="1">
    <location>
        <begin position="254"/>
        <end position="276"/>
    </location>
</feature>